<dbReference type="PIRSF" id="PIRSF000196">
    <property type="entry name" value="Pro_dehydrog"/>
    <property type="match status" value="1"/>
</dbReference>
<proteinExistence type="predicted"/>
<keyword evidence="4 10" id="KW-0547">Nucleotide-binding</keyword>
<feature type="binding site" evidence="10">
    <location>
        <begin position="189"/>
        <end position="191"/>
    </location>
    <ligand>
        <name>FAD</name>
        <dbReference type="ChEBI" id="CHEBI:57692"/>
    </ligand>
</feature>
<dbReference type="OrthoDB" id="9773461at2"/>
<dbReference type="PATRIC" id="fig|162209.4.peg.1171"/>
<dbReference type="STRING" id="162209.IJ22_11000"/>
<feature type="binding site" evidence="10">
    <location>
        <position position="165"/>
    </location>
    <ligand>
        <name>FAD</name>
        <dbReference type="ChEBI" id="CHEBI:57692"/>
    </ligand>
</feature>
<evidence type="ECO:0000256" key="2">
    <source>
        <dbReference type="ARBA" id="ARBA00012695"/>
    </source>
</evidence>
<sequence>MDIGTRLFRSALLALAGNRVVGKMAHRYGMKLGASRFVAGETADEALLQIRRLNAKGISATLDLLGESIRDLAEADRFKREYITLLERIHHDALDSNVSLKPTQMGLALDPAACYAHIRDIVEKAQQLTNFVRIDMENSPYTDDTIAMVHRLHAEGLTRVGTVIQAYLYRSRLDVRQLTKAKVNLRLVKGAYRELGHLTYRSMDDVNANMKRLIRVRLDAGVYTAVATHDEQIIAWTKTYARRNGIPASRYEFQMLYGVRVPLQEQLAREGYKVRCYVPYGRMWYPYFVRRMAERPANLWFVLKNWRDRPSAPRQNG</sequence>
<keyword evidence="3" id="KW-0285">Flavoprotein</keyword>
<dbReference type="GO" id="GO:0000166">
    <property type="term" value="F:nucleotide binding"/>
    <property type="evidence" value="ECO:0007669"/>
    <property type="project" value="UniProtKB-KW"/>
</dbReference>
<dbReference type="EMBL" id="CP013652">
    <property type="protein sequence ID" value="ALS21478.1"/>
    <property type="molecule type" value="Genomic_DNA"/>
</dbReference>
<dbReference type="GO" id="GO:0004657">
    <property type="term" value="F:proline dehydrogenase activity"/>
    <property type="evidence" value="ECO:0007669"/>
    <property type="project" value="UniProtKB-EC"/>
</dbReference>
<gene>
    <name evidence="11" type="ORF">IJ22_11000</name>
</gene>
<keyword evidence="12" id="KW-1185">Reference proteome</keyword>
<evidence type="ECO:0000256" key="4">
    <source>
        <dbReference type="ARBA" id="ARBA00022741"/>
    </source>
</evidence>
<evidence type="ECO:0000256" key="6">
    <source>
        <dbReference type="ARBA" id="ARBA00023002"/>
    </source>
</evidence>
<dbReference type="AlphaFoldDB" id="A0A0U2VL44"/>
<reference evidence="12" key="1">
    <citation type="submission" date="2015-12" db="EMBL/GenBank/DDBJ databases">
        <title>Complete genome sequences of two moderately thermophilic Paenibacillus species.</title>
        <authorList>
            <person name="Butler R.III."/>
            <person name="Wang J."/>
            <person name="Stark B.C."/>
            <person name="Pombert J.-F."/>
        </authorList>
    </citation>
    <scope>NUCLEOTIDE SEQUENCE [LARGE SCALE GENOMIC DNA]</scope>
    <source>
        <strain evidence="12">32O-Y</strain>
    </source>
</reference>
<dbReference type="EC" id="1.5.5.2" evidence="2"/>
<evidence type="ECO:0000256" key="7">
    <source>
        <dbReference type="ARBA" id="ARBA00023062"/>
    </source>
</evidence>
<accession>A0A0U2VL44</accession>
<organism evidence="11 12">
    <name type="scientific">Paenibacillus naphthalenovorans</name>
    <dbReference type="NCBI Taxonomy" id="162209"/>
    <lineage>
        <taxon>Bacteria</taxon>
        <taxon>Bacillati</taxon>
        <taxon>Bacillota</taxon>
        <taxon>Bacilli</taxon>
        <taxon>Bacillales</taxon>
        <taxon>Paenibacillaceae</taxon>
        <taxon>Paenibacillus</taxon>
    </lineage>
</organism>
<keyword evidence="6" id="KW-0560">Oxidoreductase</keyword>
<evidence type="ECO:0000313" key="11">
    <source>
        <dbReference type="EMBL" id="ALS21478.1"/>
    </source>
</evidence>
<reference evidence="11 12" key="2">
    <citation type="journal article" date="2016" name="Genome Announc.">
        <title>Complete Genome Sequences of Two Interactive Moderate Thermophiles, Paenibacillus napthalenovorans 32O-Y and Paenibacillus sp. 32O-W.</title>
        <authorList>
            <person name="Butler R.R.III."/>
            <person name="Wang J."/>
            <person name="Stark B.C."/>
            <person name="Pombert J.F."/>
        </authorList>
    </citation>
    <scope>NUCLEOTIDE SEQUENCE [LARGE SCALE GENOMIC DNA]</scope>
    <source>
        <strain evidence="11 12">32O-Y</strain>
    </source>
</reference>
<comment type="pathway">
    <text evidence="1">Amino-acid degradation; L-proline degradation into L-glutamate; L-glutamate from L-proline: step 1/2.</text>
</comment>
<dbReference type="PANTHER" id="PTHR13914:SF0">
    <property type="entry name" value="PROLINE DEHYDROGENASE 1, MITOCHONDRIAL"/>
    <property type="match status" value="1"/>
</dbReference>
<dbReference type="GO" id="GO:0010133">
    <property type="term" value="P:L-proline catabolic process to L-glutamate"/>
    <property type="evidence" value="ECO:0007669"/>
    <property type="project" value="UniProtKB-UniPathway"/>
</dbReference>
<dbReference type="PANTHER" id="PTHR13914">
    <property type="entry name" value="PROLINE OXIDASE"/>
    <property type="match status" value="1"/>
</dbReference>
<feature type="binding site" evidence="10">
    <location>
        <position position="136"/>
    </location>
    <ligand>
        <name>FAD</name>
        <dbReference type="ChEBI" id="CHEBI:57692"/>
    </ligand>
</feature>
<feature type="binding site" evidence="9">
    <location>
        <position position="290"/>
    </location>
    <ligand>
        <name>substrate</name>
    </ligand>
</feature>
<dbReference type="InterPro" id="IPR015659">
    <property type="entry name" value="Proline_oxidase"/>
</dbReference>
<evidence type="ECO:0000256" key="8">
    <source>
        <dbReference type="ARBA" id="ARBA00048779"/>
    </source>
</evidence>
<dbReference type="InterPro" id="IPR002872">
    <property type="entry name" value="Proline_DH_dom"/>
</dbReference>
<keyword evidence="5 10" id="KW-0274">FAD</keyword>
<evidence type="ECO:0000256" key="5">
    <source>
        <dbReference type="ARBA" id="ARBA00022827"/>
    </source>
</evidence>
<evidence type="ECO:0000256" key="1">
    <source>
        <dbReference type="ARBA" id="ARBA00004739"/>
    </source>
</evidence>
<feature type="binding site" evidence="9">
    <location>
        <position position="101"/>
    </location>
    <ligand>
        <name>substrate</name>
    </ligand>
</feature>
<evidence type="ECO:0000256" key="3">
    <source>
        <dbReference type="ARBA" id="ARBA00022630"/>
    </source>
</evidence>
<dbReference type="RefSeq" id="WP_062410868.1">
    <property type="nucleotide sequence ID" value="NZ_BJCS01000003.1"/>
</dbReference>
<dbReference type="InterPro" id="IPR008219">
    <property type="entry name" value="PRODH_bac_arc"/>
</dbReference>
<evidence type="ECO:0000256" key="9">
    <source>
        <dbReference type="PIRSR" id="PIRSR000196-1"/>
    </source>
</evidence>
<dbReference type="Gene3D" id="3.20.20.220">
    <property type="match status" value="1"/>
</dbReference>
<comment type="cofactor">
    <cofactor evidence="10">
        <name>FAD</name>
        <dbReference type="ChEBI" id="CHEBI:57692"/>
    </cofactor>
    <text evidence="10">Binds 1 FAD per subunit.</text>
</comment>
<dbReference type="InterPro" id="IPR029041">
    <property type="entry name" value="FAD-linked_oxidoreductase-like"/>
</dbReference>
<dbReference type="Pfam" id="PF01619">
    <property type="entry name" value="Pro_dh"/>
    <property type="match status" value="1"/>
</dbReference>
<evidence type="ECO:0000256" key="10">
    <source>
        <dbReference type="PIRSR" id="PIRSR000196-2"/>
    </source>
</evidence>
<dbReference type="SUPFAM" id="SSF51730">
    <property type="entry name" value="FAD-linked oxidoreductase"/>
    <property type="match status" value="1"/>
</dbReference>
<keyword evidence="7" id="KW-0642">Proline metabolism</keyword>
<name>A0A0U2VL44_9BACL</name>
<protein>
    <recommendedName>
        <fullName evidence="2">proline dehydrogenase</fullName>
        <ecNumber evidence="2">1.5.5.2</ecNumber>
    </recommendedName>
</protein>
<comment type="catalytic activity">
    <reaction evidence="8">
        <text>L-proline + a quinone = (S)-1-pyrroline-5-carboxylate + a quinol + H(+)</text>
        <dbReference type="Rhea" id="RHEA:23784"/>
        <dbReference type="ChEBI" id="CHEBI:15378"/>
        <dbReference type="ChEBI" id="CHEBI:17388"/>
        <dbReference type="ChEBI" id="CHEBI:24646"/>
        <dbReference type="ChEBI" id="CHEBI:60039"/>
        <dbReference type="ChEBI" id="CHEBI:132124"/>
        <dbReference type="EC" id="1.5.5.2"/>
    </reaction>
</comment>
<dbReference type="UniPathway" id="UPA00261">
    <property type="reaction ID" value="UER00373"/>
</dbReference>
<evidence type="ECO:0000313" key="12">
    <source>
        <dbReference type="Proteomes" id="UP000061660"/>
    </source>
</evidence>
<feature type="binding site" evidence="10">
    <location>
        <begin position="228"/>
        <end position="229"/>
    </location>
    <ligand>
        <name>FAD</name>
        <dbReference type="ChEBI" id="CHEBI:57692"/>
    </ligand>
</feature>
<feature type="binding site" evidence="9">
    <location>
        <position position="291"/>
    </location>
    <ligand>
        <name>substrate</name>
    </ligand>
</feature>
<dbReference type="KEGG" id="pnp:IJ22_11000"/>
<dbReference type="Proteomes" id="UP000061660">
    <property type="component" value="Chromosome"/>
</dbReference>